<sequence>MDNPAMSAITSLYPQVQFLQRQAASLLLYQSVLQTDVGIAFQELLQAIRYADADARGSLQAYGNYFHALATRKQNWEDYLVSQILIAENPFSKLTQQQDFEDFPPALISAVKHDLQVLQSLYECNSAVLSQWVQAVAHLPISPVVWYLEQDDIGSETALSLHHLEHWADAAEELAIYYQKFGTGLFAQYRALRWQDGEFLGISYHDPVKLGTLVGYELQQEALLKNTEFLLSGEKALHVLLYGSRGAGKSSLVKALLNEYSHRQLRLLEVSKADLKDLPKIVEQLRGLQQKFIIFVDDLSFEEDDDAFKALKVVLEGNLTARPQNVVVYATSNRRHLIREFFADRPGLKNNEEVHAGDTMQEKLSFSDRFGLTLTFESADQSTYLKIVRHLAAQERISINPEELEYQALQWATRHNGRSGRTAQQFIDFLKADTSLFAANNNILNTHS</sequence>
<dbReference type="InterPro" id="IPR008533">
    <property type="entry name" value="DUF815"/>
</dbReference>
<organism evidence="2 3">
    <name type="scientific">Anabaena cylindrica FACHB-318</name>
    <dbReference type="NCBI Taxonomy" id="2692880"/>
    <lineage>
        <taxon>Bacteria</taxon>
        <taxon>Bacillati</taxon>
        <taxon>Cyanobacteriota</taxon>
        <taxon>Cyanophyceae</taxon>
        <taxon>Nostocales</taxon>
        <taxon>Nostocaceae</taxon>
        <taxon>Anabaena</taxon>
    </lineage>
</organism>
<feature type="domain" description="AAA+ ATPase" evidence="1">
    <location>
        <begin position="235"/>
        <end position="352"/>
    </location>
</feature>
<dbReference type="Proteomes" id="UP000638897">
    <property type="component" value="Unassembled WGS sequence"/>
</dbReference>
<dbReference type="Pfam" id="PF05673">
    <property type="entry name" value="DUF815"/>
    <property type="match status" value="1"/>
</dbReference>
<evidence type="ECO:0000313" key="3">
    <source>
        <dbReference type="Proteomes" id="UP000638897"/>
    </source>
</evidence>
<dbReference type="SUPFAM" id="SSF52540">
    <property type="entry name" value="P-loop containing nucleoside triphosphate hydrolases"/>
    <property type="match status" value="1"/>
</dbReference>
<dbReference type="SMART" id="SM00382">
    <property type="entry name" value="AAA"/>
    <property type="match status" value="1"/>
</dbReference>
<keyword evidence="2" id="KW-0547">Nucleotide-binding</keyword>
<dbReference type="Gene3D" id="3.40.50.300">
    <property type="entry name" value="P-loop containing nucleotide triphosphate hydrolases"/>
    <property type="match status" value="1"/>
</dbReference>
<protein>
    <submittedName>
        <fullName evidence="2">ATP-binding protein</fullName>
    </submittedName>
</protein>
<dbReference type="InterPro" id="IPR027417">
    <property type="entry name" value="P-loop_NTPase"/>
</dbReference>
<gene>
    <name evidence="2" type="ORF">H6F81_00990</name>
</gene>
<dbReference type="CDD" id="cd00009">
    <property type="entry name" value="AAA"/>
    <property type="match status" value="1"/>
</dbReference>
<dbReference type="RefSeq" id="WP_010996617.1">
    <property type="nucleotide sequence ID" value="NZ_JACJQC010000001.1"/>
</dbReference>
<dbReference type="InterPro" id="IPR003593">
    <property type="entry name" value="AAA+_ATPase"/>
</dbReference>
<keyword evidence="2" id="KW-0067">ATP-binding</keyword>
<proteinExistence type="predicted"/>
<comment type="caution">
    <text evidence="2">The sequence shown here is derived from an EMBL/GenBank/DDBJ whole genome shotgun (WGS) entry which is preliminary data.</text>
</comment>
<evidence type="ECO:0000313" key="2">
    <source>
        <dbReference type="EMBL" id="MBD2169830.1"/>
    </source>
</evidence>
<dbReference type="EMBL" id="JACJQC010000001">
    <property type="protein sequence ID" value="MBD2169830.1"/>
    <property type="molecule type" value="Genomic_DNA"/>
</dbReference>
<dbReference type="GO" id="GO:0005524">
    <property type="term" value="F:ATP binding"/>
    <property type="evidence" value="ECO:0007669"/>
    <property type="project" value="UniProtKB-KW"/>
</dbReference>
<accession>A0ABR7ZBI4</accession>
<name>A0ABR7ZBI4_ANACY</name>
<dbReference type="PANTHER" id="PTHR42935:SF1">
    <property type="entry name" value="SLR0930 PROTEIN"/>
    <property type="match status" value="1"/>
</dbReference>
<reference evidence="2 3" key="1">
    <citation type="journal article" date="2020" name="ISME J.">
        <title>Comparative genomics reveals insights into cyanobacterial evolution and habitat adaptation.</title>
        <authorList>
            <person name="Chen M.Y."/>
            <person name="Teng W.K."/>
            <person name="Zhao L."/>
            <person name="Hu C.X."/>
            <person name="Zhou Y.K."/>
            <person name="Han B.P."/>
            <person name="Song L.R."/>
            <person name="Shu W.S."/>
        </authorList>
    </citation>
    <scope>NUCLEOTIDE SEQUENCE [LARGE SCALE GENOMIC DNA]</scope>
    <source>
        <strain evidence="2 3">FACHB-318</strain>
    </source>
</reference>
<evidence type="ECO:0000259" key="1">
    <source>
        <dbReference type="SMART" id="SM00382"/>
    </source>
</evidence>
<keyword evidence="3" id="KW-1185">Reference proteome</keyword>
<dbReference type="PANTHER" id="PTHR42935">
    <property type="entry name" value="SLR0930 PROTEIN"/>
    <property type="match status" value="1"/>
</dbReference>